<evidence type="ECO:0000313" key="1">
    <source>
        <dbReference type="EMBL" id="KAJ8399137.1"/>
    </source>
</evidence>
<dbReference type="AlphaFoldDB" id="A0AAD7SAP3"/>
<reference evidence="1" key="1">
    <citation type="journal article" date="2023" name="Science">
        <title>Genome structures resolve the early diversification of teleost fishes.</title>
        <authorList>
            <person name="Parey E."/>
            <person name="Louis A."/>
            <person name="Montfort J."/>
            <person name="Bouchez O."/>
            <person name="Roques C."/>
            <person name="Iampietro C."/>
            <person name="Lluch J."/>
            <person name="Castinel A."/>
            <person name="Donnadieu C."/>
            <person name="Desvignes T."/>
            <person name="Floi Bucao C."/>
            <person name="Jouanno E."/>
            <person name="Wen M."/>
            <person name="Mejri S."/>
            <person name="Dirks R."/>
            <person name="Jansen H."/>
            <person name="Henkel C."/>
            <person name="Chen W.J."/>
            <person name="Zahm M."/>
            <person name="Cabau C."/>
            <person name="Klopp C."/>
            <person name="Thompson A.W."/>
            <person name="Robinson-Rechavi M."/>
            <person name="Braasch I."/>
            <person name="Lecointre G."/>
            <person name="Bobe J."/>
            <person name="Postlethwait J.H."/>
            <person name="Berthelot C."/>
            <person name="Roest Crollius H."/>
            <person name="Guiguen Y."/>
        </authorList>
    </citation>
    <scope>NUCLEOTIDE SEQUENCE</scope>
    <source>
        <strain evidence="1">NC1722</strain>
    </source>
</reference>
<comment type="caution">
    <text evidence="1">The sequence shown here is derived from an EMBL/GenBank/DDBJ whole genome shotgun (WGS) entry which is preliminary data.</text>
</comment>
<protein>
    <submittedName>
        <fullName evidence="1">Uncharacterized protein</fullName>
    </submittedName>
</protein>
<gene>
    <name evidence="1" type="ORF">AAFF_G00415160</name>
</gene>
<accession>A0AAD7SAP3</accession>
<sequence length="147" mass="15884">MSALFTFARSGEFLLTGAFLTTLHPNQSSLHRAARGSQLQRRLLFAPCANGSRKRLLTARRSTKSTFIHGFGGGCCSVSRVCHQVKRREVKEPAFCCTKRSGTQYTLGPAPANLPPPKWVTCTCTTQTLAPFGSGGSVTAVAEKRSH</sequence>
<evidence type="ECO:0000313" key="2">
    <source>
        <dbReference type="Proteomes" id="UP001221898"/>
    </source>
</evidence>
<proteinExistence type="predicted"/>
<name>A0AAD7SAP3_9TELE</name>
<organism evidence="1 2">
    <name type="scientific">Aldrovandia affinis</name>
    <dbReference type="NCBI Taxonomy" id="143900"/>
    <lineage>
        <taxon>Eukaryota</taxon>
        <taxon>Metazoa</taxon>
        <taxon>Chordata</taxon>
        <taxon>Craniata</taxon>
        <taxon>Vertebrata</taxon>
        <taxon>Euteleostomi</taxon>
        <taxon>Actinopterygii</taxon>
        <taxon>Neopterygii</taxon>
        <taxon>Teleostei</taxon>
        <taxon>Notacanthiformes</taxon>
        <taxon>Halosauridae</taxon>
        <taxon>Aldrovandia</taxon>
    </lineage>
</organism>
<keyword evidence="2" id="KW-1185">Reference proteome</keyword>
<dbReference type="EMBL" id="JAINUG010000085">
    <property type="protein sequence ID" value="KAJ8399137.1"/>
    <property type="molecule type" value="Genomic_DNA"/>
</dbReference>
<dbReference type="Proteomes" id="UP001221898">
    <property type="component" value="Unassembled WGS sequence"/>
</dbReference>